<gene>
    <name evidence="4" type="ORF">G7Y89_g5423</name>
</gene>
<dbReference type="InterPro" id="IPR051165">
    <property type="entry name" value="Multifunctional_ANK_Repeat"/>
</dbReference>
<evidence type="ECO:0000256" key="2">
    <source>
        <dbReference type="ARBA" id="ARBA00023043"/>
    </source>
</evidence>
<dbReference type="SMART" id="SM00248">
    <property type="entry name" value="ANK"/>
    <property type="match status" value="7"/>
</dbReference>
<evidence type="ECO:0000313" key="5">
    <source>
        <dbReference type="Proteomes" id="UP000566819"/>
    </source>
</evidence>
<comment type="caution">
    <text evidence="4">The sequence shown here is derived from an EMBL/GenBank/DDBJ whole genome shotgun (WGS) entry which is preliminary data.</text>
</comment>
<dbReference type="AlphaFoldDB" id="A0A8H4RP16"/>
<dbReference type="OrthoDB" id="3559697at2759"/>
<dbReference type="InterPro" id="IPR002110">
    <property type="entry name" value="Ankyrin_rpt"/>
</dbReference>
<protein>
    <submittedName>
        <fullName evidence="4">Uncharacterized protein</fullName>
    </submittedName>
</protein>
<evidence type="ECO:0000256" key="1">
    <source>
        <dbReference type="ARBA" id="ARBA00022737"/>
    </source>
</evidence>
<feature type="repeat" description="ANK" evidence="3">
    <location>
        <begin position="155"/>
        <end position="187"/>
    </location>
</feature>
<sequence length="719" mass="80718">MAFYQDLLDASKTKTLHRGETVLLSTMQSENTWKSLAECGAHLDAIDNYGRGALHHFITSSSSPEQLQALIDAGLDYHRVDNEGRNILHIAAAGYEGTEREVQLLGYIIGLGLSVNAKTKLGQTTTSSQYRGISRTTKDLYLWITKCDINNKDTFGRTALHDTCASGRPESVYYLLKYGADITSKDFKGRTPLLSCAEFGSEEKRLGLDSNDFRFHTELALSQRTPLKCRDLPENARQEIFRHPSKYIASLNFDDVDWLMENEANLTGADSESIHTFREKSFLHVVASHGLTEIMERLGSLAKFYDDPALVKTRLLKGGYENKFFEDFKPALHVACGMKIWRLILLLAQLHFTVLQGQLDGGIPMQFNTWSNAALTLTREMKEEGHHYILPAATPRDYTENHKLGFWGLDCVRLLLDLGANPNALDNGGKSALNKADISPKAMKPLLERGAEISVGKTSALFSAIQSQNLESLRVIFDAGADPNTRDTAKTFNIHYEIKFQERWALFCALFPYITNRKIQDSAPLAKLLIERGANLYNPVSDTETLIHYVFEHAEYEIVCAFLENREMINFDSRDQLGRTGFLAACNSTRAILENGHKHGFEKNKAPAIRMLEYAVDLLVVDSDSRNVLHHLLENSQMEEGAVLQFLKNDAGQKILHQKDKRGFTPLNSAFRFLRPVIVEALLAMGANLLQPDPNGATALHQITTQCLLEHEHQRRSGL</sequence>
<dbReference type="InterPro" id="IPR036770">
    <property type="entry name" value="Ankyrin_rpt-contain_sf"/>
</dbReference>
<accession>A0A8H4RP16</accession>
<dbReference type="PROSITE" id="PS50297">
    <property type="entry name" value="ANK_REP_REGION"/>
    <property type="match status" value="1"/>
</dbReference>
<organism evidence="4 5">
    <name type="scientific">Cudoniella acicularis</name>
    <dbReference type="NCBI Taxonomy" id="354080"/>
    <lineage>
        <taxon>Eukaryota</taxon>
        <taxon>Fungi</taxon>
        <taxon>Dikarya</taxon>
        <taxon>Ascomycota</taxon>
        <taxon>Pezizomycotina</taxon>
        <taxon>Leotiomycetes</taxon>
        <taxon>Helotiales</taxon>
        <taxon>Tricladiaceae</taxon>
        <taxon>Cudoniella</taxon>
    </lineage>
</organism>
<keyword evidence="5" id="KW-1185">Reference proteome</keyword>
<dbReference type="Gene3D" id="1.25.40.20">
    <property type="entry name" value="Ankyrin repeat-containing domain"/>
    <property type="match status" value="4"/>
</dbReference>
<dbReference type="Proteomes" id="UP000566819">
    <property type="component" value="Unassembled WGS sequence"/>
</dbReference>
<dbReference type="PROSITE" id="PS50088">
    <property type="entry name" value="ANK_REPEAT"/>
    <property type="match status" value="1"/>
</dbReference>
<evidence type="ECO:0000313" key="4">
    <source>
        <dbReference type="EMBL" id="KAF4632703.1"/>
    </source>
</evidence>
<dbReference type="SUPFAM" id="SSF48403">
    <property type="entry name" value="Ankyrin repeat"/>
    <property type="match status" value="2"/>
</dbReference>
<name>A0A8H4RP16_9HELO</name>
<dbReference type="EMBL" id="JAAMPI010000325">
    <property type="protein sequence ID" value="KAF4632703.1"/>
    <property type="molecule type" value="Genomic_DNA"/>
</dbReference>
<reference evidence="4 5" key="1">
    <citation type="submission" date="2020-03" db="EMBL/GenBank/DDBJ databases">
        <title>Draft Genome Sequence of Cudoniella acicularis.</title>
        <authorList>
            <person name="Buettner E."/>
            <person name="Kellner H."/>
        </authorList>
    </citation>
    <scope>NUCLEOTIDE SEQUENCE [LARGE SCALE GENOMIC DNA]</scope>
    <source>
        <strain evidence="4 5">DSM 108380</strain>
    </source>
</reference>
<keyword evidence="2 3" id="KW-0040">ANK repeat</keyword>
<dbReference type="Pfam" id="PF12796">
    <property type="entry name" value="Ank_2"/>
    <property type="match status" value="2"/>
</dbReference>
<keyword evidence="1" id="KW-0677">Repeat</keyword>
<dbReference type="PANTHER" id="PTHR24123">
    <property type="entry name" value="ANKYRIN REPEAT-CONTAINING"/>
    <property type="match status" value="1"/>
</dbReference>
<proteinExistence type="predicted"/>
<evidence type="ECO:0000256" key="3">
    <source>
        <dbReference type="PROSITE-ProRule" id="PRU00023"/>
    </source>
</evidence>
<dbReference type="PANTHER" id="PTHR24123:SF33">
    <property type="entry name" value="PROTEIN HOS4"/>
    <property type="match status" value="1"/>
</dbReference>